<name>A0ABU3DDV6_9RHOB</name>
<dbReference type="PANTHER" id="PTHR11815">
    <property type="entry name" value="SUCCINYL-COA SYNTHETASE BETA CHAIN"/>
    <property type="match status" value="1"/>
</dbReference>
<keyword evidence="6 7" id="KW-0067">ATP-binding</keyword>
<protein>
    <recommendedName>
        <fullName evidence="6">Succinate--CoA ligase [ADP-forming] subunit beta</fullName>
        <ecNumber evidence="6">6.2.1.5</ecNumber>
    </recommendedName>
    <alternativeName>
        <fullName evidence="6">Succinyl-CoA synthetase subunit beta</fullName>
        <shortName evidence="6">SCS-beta</shortName>
    </alternativeName>
</protein>
<dbReference type="Proteomes" id="UP001265259">
    <property type="component" value="Unassembled WGS sequence"/>
</dbReference>
<dbReference type="Pfam" id="PF08442">
    <property type="entry name" value="ATP-grasp_2"/>
    <property type="match status" value="1"/>
</dbReference>
<feature type="binding site" evidence="6">
    <location>
        <position position="125"/>
    </location>
    <ligand>
        <name>ATP</name>
        <dbReference type="ChEBI" id="CHEBI:30616"/>
    </ligand>
</feature>
<dbReference type="Gene3D" id="3.30.470.20">
    <property type="entry name" value="ATP-grasp fold, B domain"/>
    <property type="match status" value="1"/>
</dbReference>
<evidence type="ECO:0000256" key="6">
    <source>
        <dbReference type="HAMAP-Rule" id="MF_00558"/>
    </source>
</evidence>
<dbReference type="SUPFAM" id="SSF56059">
    <property type="entry name" value="Glutathione synthetase ATP-binding domain-like"/>
    <property type="match status" value="1"/>
</dbReference>
<dbReference type="InterPro" id="IPR005809">
    <property type="entry name" value="Succ_CoA_ligase-like_bsu"/>
</dbReference>
<keyword evidence="4 6" id="KW-0547">Nucleotide-binding</keyword>
<keyword evidence="1 6" id="KW-0816">Tricarboxylic acid cycle</keyword>
<sequence>MAARRDGLVNIHEYQAKALLRDYGAPVSDGRVVLKAEEAKTAAGELDGPLWVVKAQIHAGGRGKGHFNEADAGEKGGVRLAKSVEEAADEAKKMLGRTLVTHQTGDAGKQVNRIYIEDGSEIETELYLALLVDRATSRISFVCSTEGGMDIEEVAANTPEKILSFSVDPAAGYQPYHGRRIAFALGLSGQQTKQCVKLMGTLYKLFVDKDMEMLEINPLIVTDKGDLKCLDAKMGFDGNALYRHADIAALRDETEEDSKELQASKYDLNYIALDGEIGCMVNGAGLAMATMDIIKLKGAEPANFLDVGGGATKEKVTEAFKIITSDENVKGILVNIFGGIMRCDVIAEGVIAAVQEVGLKVPLVVRLEGTNVEKGEAIINNSGLDVIAANDLSDAAEKVVKAVKG</sequence>
<dbReference type="InterPro" id="IPR016102">
    <property type="entry name" value="Succinyl-CoA_synth-like"/>
</dbReference>
<keyword evidence="2 6" id="KW-0436">Ligase</keyword>
<comment type="pathway">
    <text evidence="6">Carbohydrate metabolism; tricarboxylic acid cycle; succinate from succinyl-CoA (ligase route): step 1/1.</text>
</comment>
<comment type="caution">
    <text evidence="9">The sequence shown here is derived from an EMBL/GenBank/DDBJ whole genome shotgun (WGS) entry which is preliminary data.</text>
</comment>
<keyword evidence="3 6" id="KW-0479">Metal-binding</keyword>
<dbReference type="PROSITE" id="PS50975">
    <property type="entry name" value="ATP_GRASP"/>
    <property type="match status" value="1"/>
</dbReference>
<evidence type="ECO:0000256" key="1">
    <source>
        <dbReference type="ARBA" id="ARBA00022532"/>
    </source>
</evidence>
<dbReference type="SUPFAM" id="SSF52210">
    <property type="entry name" value="Succinyl-CoA synthetase domains"/>
    <property type="match status" value="1"/>
</dbReference>
<comment type="similarity">
    <text evidence="6">Belongs to the succinate/malate CoA ligase beta subunit family.</text>
</comment>
<comment type="function">
    <text evidence="6">Succinyl-CoA synthetase functions in the citric acid cycle (TCA), coupling the hydrolysis of succinyl-CoA to the synthesis of either ATP or GTP and thus represents the only step of substrate-level phosphorylation in the TCA. The beta subunit provides nucleotide specificity of the enzyme and binds the substrate succinate, while the binding sites for coenzyme A and phosphate are found in the alpha subunit.</text>
</comment>
<feature type="binding site" evidence="6">
    <location>
        <position position="117"/>
    </location>
    <ligand>
        <name>ATP</name>
        <dbReference type="ChEBI" id="CHEBI:30616"/>
    </ligand>
</feature>
<keyword evidence="5 6" id="KW-0460">Magnesium</keyword>
<dbReference type="EMBL" id="JAVRHL010000001">
    <property type="protein sequence ID" value="MDT0681733.1"/>
    <property type="molecule type" value="Genomic_DNA"/>
</dbReference>
<evidence type="ECO:0000313" key="10">
    <source>
        <dbReference type="Proteomes" id="UP001265259"/>
    </source>
</evidence>
<feature type="binding site" evidence="6">
    <location>
        <begin position="339"/>
        <end position="341"/>
    </location>
    <ligand>
        <name>substrate</name>
        <note>ligand shared with subunit alpha</note>
    </ligand>
</feature>
<comment type="subunit">
    <text evidence="6">Heterotetramer of two alpha and two beta subunits.</text>
</comment>
<feature type="binding site" evidence="6">
    <location>
        <position position="217"/>
    </location>
    <ligand>
        <name>Mg(2+)</name>
        <dbReference type="ChEBI" id="CHEBI:18420"/>
    </ligand>
</feature>
<evidence type="ECO:0000259" key="8">
    <source>
        <dbReference type="PROSITE" id="PS50975"/>
    </source>
</evidence>
<dbReference type="PANTHER" id="PTHR11815:SF10">
    <property type="entry name" value="SUCCINATE--COA LIGASE [GDP-FORMING] SUBUNIT BETA, MITOCHONDRIAL"/>
    <property type="match status" value="1"/>
</dbReference>
<feature type="domain" description="ATP-grasp" evidence="8">
    <location>
        <begin position="17"/>
        <end position="63"/>
    </location>
</feature>
<dbReference type="Gene3D" id="3.30.1490.20">
    <property type="entry name" value="ATP-grasp fold, A domain"/>
    <property type="match status" value="1"/>
</dbReference>
<comment type="catalytic activity">
    <reaction evidence="6">
        <text>GTP + succinate + CoA = succinyl-CoA + GDP + phosphate</text>
        <dbReference type="Rhea" id="RHEA:22120"/>
        <dbReference type="ChEBI" id="CHEBI:30031"/>
        <dbReference type="ChEBI" id="CHEBI:37565"/>
        <dbReference type="ChEBI" id="CHEBI:43474"/>
        <dbReference type="ChEBI" id="CHEBI:57287"/>
        <dbReference type="ChEBI" id="CHEBI:57292"/>
        <dbReference type="ChEBI" id="CHEBI:58189"/>
    </reaction>
</comment>
<dbReference type="NCBIfam" id="NF001913">
    <property type="entry name" value="PRK00696.1"/>
    <property type="match status" value="1"/>
</dbReference>
<gene>
    <name evidence="6 9" type="primary">sucC</name>
    <name evidence="9" type="ORF">RM543_03470</name>
</gene>
<evidence type="ECO:0000256" key="4">
    <source>
        <dbReference type="ARBA" id="ARBA00022741"/>
    </source>
</evidence>
<feature type="binding site" evidence="6">
    <location>
        <position position="54"/>
    </location>
    <ligand>
        <name>ATP</name>
        <dbReference type="ChEBI" id="CHEBI:30616"/>
    </ligand>
</feature>
<feature type="binding site" evidence="6">
    <location>
        <position position="120"/>
    </location>
    <ligand>
        <name>ATP</name>
        <dbReference type="ChEBI" id="CHEBI:30616"/>
    </ligand>
</feature>
<evidence type="ECO:0000256" key="2">
    <source>
        <dbReference type="ARBA" id="ARBA00022598"/>
    </source>
</evidence>
<evidence type="ECO:0000256" key="3">
    <source>
        <dbReference type="ARBA" id="ARBA00022723"/>
    </source>
</evidence>
<dbReference type="InterPro" id="IPR011761">
    <property type="entry name" value="ATP-grasp"/>
</dbReference>
<dbReference type="HAMAP" id="MF_00558">
    <property type="entry name" value="Succ_CoA_beta"/>
    <property type="match status" value="1"/>
</dbReference>
<dbReference type="NCBIfam" id="TIGR01016">
    <property type="entry name" value="sucCoAbeta"/>
    <property type="match status" value="1"/>
</dbReference>
<evidence type="ECO:0000256" key="7">
    <source>
        <dbReference type="PROSITE-ProRule" id="PRU00409"/>
    </source>
</evidence>
<organism evidence="9 10">
    <name type="scientific">Tropicimonas omnivorans</name>
    <dbReference type="NCBI Taxonomy" id="3075590"/>
    <lineage>
        <taxon>Bacteria</taxon>
        <taxon>Pseudomonadati</taxon>
        <taxon>Pseudomonadota</taxon>
        <taxon>Alphaproteobacteria</taxon>
        <taxon>Rhodobacterales</taxon>
        <taxon>Roseobacteraceae</taxon>
        <taxon>Tropicimonas</taxon>
    </lineage>
</organism>
<accession>A0ABU3DDV6</accession>
<dbReference type="Pfam" id="PF00549">
    <property type="entry name" value="Ligase_CoA"/>
    <property type="match status" value="1"/>
</dbReference>
<feature type="binding site" evidence="6">
    <location>
        <begin position="61"/>
        <end position="63"/>
    </location>
    <ligand>
        <name>ATP</name>
        <dbReference type="ChEBI" id="CHEBI:30616"/>
    </ligand>
</feature>
<dbReference type="InterPro" id="IPR013650">
    <property type="entry name" value="ATP-grasp_succ-CoA_synth-type"/>
</dbReference>
<proteinExistence type="inferred from homology"/>
<reference evidence="9 10" key="1">
    <citation type="submission" date="2023-09" db="EMBL/GenBank/DDBJ databases">
        <authorList>
            <person name="Rey-Velasco X."/>
        </authorList>
    </citation>
    <scope>NUCLEOTIDE SEQUENCE [LARGE SCALE GENOMIC DNA]</scope>
    <source>
        <strain evidence="9 10">F158</strain>
    </source>
</reference>
<dbReference type="GO" id="GO:0004775">
    <property type="term" value="F:succinate-CoA ligase (ADP-forming) activity"/>
    <property type="evidence" value="ECO:0007669"/>
    <property type="project" value="UniProtKB-EC"/>
</dbReference>
<dbReference type="Gene3D" id="3.40.50.261">
    <property type="entry name" value="Succinyl-CoA synthetase domains"/>
    <property type="match status" value="1"/>
</dbReference>
<dbReference type="PROSITE" id="PS01217">
    <property type="entry name" value="SUCCINYL_COA_LIG_3"/>
    <property type="match status" value="1"/>
</dbReference>
<dbReference type="EC" id="6.2.1.5" evidence="6"/>
<dbReference type="PIRSF" id="PIRSF001554">
    <property type="entry name" value="SucCS_beta"/>
    <property type="match status" value="1"/>
</dbReference>
<feature type="binding site" evidence="6">
    <location>
        <position position="282"/>
    </location>
    <ligand>
        <name>substrate</name>
        <note>ligand shared with subunit alpha</note>
    </ligand>
</feature>
<evidence type="ECO:0000256" key="5">
    <source>
        <dbReference type="ARBA" id="ARBA00022842"/>
    </source>
</evidence>
<dbReference type="InterPro" id="IPR013815">
    <property type="entry name" value="ATP_grasp_subdomain_1"/>
</dbReference>
<comment type="catalytic activity">
    <reaction evidence="6">
        <text>succinate + ATP + CoA = succinyl-CoA + ADP + phosphate</text>
        <dbReference type="Rhea" id="RHEA:17661"/>
        <dbReference type="ChEBI" id="CHEBI:30031"/>
        <dbReference type="ChEBI" id="CHEBI:30616"/>
        <dbReference type="ChEBI" id="CHEBI:43474"/>
        <dbReference type="ChEBI" id="CHEBI:57287"/>
        <dbReference type="ChEBI" id="CHEBI:57292"/>
        <dbReference type="ChEBI" id="CHEBI:456216"/>
        <dbReference type="EC" id="6.2.1.5"/>
    </reaction>
</comment>
<comment type="cofactor">
    <cofactor evidence="6">
        <name>Mg(2+)</name>
        <dbReference type="ChEBI" id="CHEBI:18420"/>
    </cofactor>
    <text evidence="6">Binds 1 Mg(2+) ion per subunit.</text>
</comment>
<dbReference type="InterPro" id="IPR017866">
    <property type="entry name" value="Succ-CoA_synthase_bsu_CS"/>
</dbReference>
<feature type="binding site" evidence="6">
    <location>
        <position position="231"/>
    </location>
    <ligand>
        <name>Mg(2+)</name>
        <dbReference type="ChEBI" id="CHEBI:18420"/>
    </ligand>
</feature>
<evidence type="ECO:0000313" key="9">
    <source>
        <dbReference type="EMBL" id="MDT0681733.1"/>
    </source>
</evidence>
<keyword evidence="10" id="KW-1185">Reference proteome</keyword>
<dbReference type="InterPro" id="IPR005811">
    <property type="entry name" value="SUCC_ACL_C"/>
</dbReference>